<reference evidence="9 10" key="1">
    <citation type="submission" date="2014-05" db="EMBL/GenBank/DDBJ databases">
        <title>ATOL: Assembling a taxonomically balanced genome-scale reconstruction of the evolutionary history of the Enterobacteriaceae.</title>
        <authorList>
            <person name="Plunkett G.III."/>
            <person name="Neeno-Eckwall E.C."/>
            <person name="Glasner J.D."/>
            <person name="Perna N.T."/>
        </authorList>
    </citation>
    <scope>NUCLEOTIDE SEQUENCE [LARGE SCALE GENOMIC DNA]</scope>
    <source>
        <strain evidence="9 10">ATCC 33301</strain>
    </source>
</reference>
<dbReference type="InterPro" id="IPR042072">
    <property type="entry name" value="DsrC-like_C"/>
</dbReference>
<evidence type="ECO:0000256" key="1">
    <source>
        <dbReference type="ARBA" id="ARBA00004496"/>
    </source>
</evidence>
<evidence type="ECO:0000313" key="10">
    <source>
        <dbReference type="Proteomes" id="UP000028602"/>
    </source>
</evidence>
<dbReference type="FunFam" id="1.10.10.370:FF:000001">
    <property type="entry name" value="Sulfurtransferase"/>
    <property type="match status" value="1"/>
</dbReference>
<evidence type="ECO:0000256" key="8">
    <source>
        <dbReference type="ARBA" id="ARBA00029837"/>
    </source>
</evidence>
<comment type="similarity">
    <text evidence="2">Belongs to the DsrC/TusE family.</text>
</comment>
<dbReference type="Gene3D" id="1.10.10.370">
    <property type="entry name" value="DsrC-like protein, C-terminal domain"/>
    <property type="match status" value="1"/>
</dbReference>
<dbReference type="eggNOG" id="COG2920">
    <property type="taxonomic scope" value="Bacteria"/>
</dbReference>
<dbReference type="PANTHER" id="PTHR37010">
    <property type="entry name" value="SULFURTRANSFERASE TUSE"/>
    <property type="match status" value="1"/>
</dbReference>
<accession>A0A085JCF5</accession>
<evidence type="ECO:0000256" key="4">
    <source>
        <dbReference type="ARBA" id="ARBA00022490"/>
    </source>
</evidence>
<dbReference type="InterPro" id="IPR007453">
    <property type="entry name" value="DsrC/TusE"/>
</dbReference>
<comment type="subunit">
    <text evidence="7">Interacts with the TusBCD complex. Interacts with MnmA.</text>
</comment>
<sequence length="159" mass="18011">MFPHRHNTCLRAGIFLSLASPSPVFITLHSLRSICYTAFFILRATSRRERKVNFAGKNIETDGEGYLKHPADWSVELAPHIAALEDITLTDAHWEVVNFVREFYLEFNTSPAIRMLVKAMAKKYGEEKGNSRYLFRLFPDGPAKQATKIAGLPKPAKCL</sequence>
<dbReference type="AlphaFoldDB" id="A0A085JCF5"/>
<dbReference type="InterPro" id="IPR043163">
    <property type="entry name" value="DsrC-like_N"/>
</dbReference>
<dbReference type="EMBL" id="JMPR01000039">
    <property type="protein sequence ID" value="KFD18151.1"/>
    <property type="molecule type" value="Genomic_DNA"/>
</dbReference>
<dbReference type="Gene3D" id="3.30.1420.10">
    <property type="match status" value="1"/>
</dbReference>
<dbReference type="GO" id="GO:0002143">
    <property type="term" value="P:tRNA wobble position uridine thiolation"/>
    <property type="evidence" value="ECO:0007669"/>
    <property type="project" value="TreeGrafter"/>
</dbReference>
<keyword evidence="10" id="KW-1185">Reference proteome</keyword>
<comment type="subcellular location">
    <subcellularLocation>
        <location evidence="1">Cytoplasm</location>
    </subcellularLocation>
</comment>
<dbReference type="PANTHER" id="PTHR37010:SF1">
    <property type="entry name" value="SULFURTRANSFERASE TUSE"/>
    <property type="match status" value="1"/>
</dbReference>
<evidence type="ECO:0000256" key="6">
    <source>
        <dbReference type="ARBA" id="ARBA00025277"/>
    </source>
</evidence>
<comment type="function">
    <text evidence="6">Part of a sulfur-relay system required for 2-thiolation of 5-methylaminomethyl-2-thiouridine (mnm(5)s(2)U) at tRNA wobble positions. Could accept sulfur from TusD.</text>
</comment>
<dbReference type="Proteomes" id="UP000028602">
    <property type="component" value="Unassembled WGS sequence"/>
</dbReference>
<dbReference type="NCBIfam" id="TIGR03342">
    <property type="entry name" value="dsrC_tusE_dsvC"/>
    <property type="match status" value="1"/>
</dbReference>
<dbReference type="Pfam" id="PF04358">
    <property type="entry name" value="DsrC"/>
    <property type="match status" value="1"/>
</dbReference>
<keyword evidence="4" id="KW-0963">Cytoplasm</keyword>
<name>A0A085JCF5_9GAMM</name>
<evidence type="ECO:0000256" key="7">
    <source>
        <dbReference type="ARBA" id="ARBA00025918"/>
    </source>
</evidence>
<dbReference type="InterPro" id="IPR025526">
    <property type="entry name" value="DsrC-like_dom_sf"/>
</dbReference>
<evidence type="ECO:0000256" key="5">
    <source>
        <dbReference type="ARBA" id="ARBA00022679"/>
    </source>
</evidence>
<comment type="caution">
    <text evidence="9">The sequence shown here is derived from an EMBL/GenBank/DDBJ whole genome shotgun (WGS) entry which is preliminary data.</text>
</comment>
<organism evidence="9 10">
    <name type="scientific">Tatumella ptyseos ATCC 33301</name>
    <dbReference type="NCBI Taxonomy" id="1005995"/>
    <lineage>
        <taxon>Bacteria</taxon>
        <taxon>Pseudomonadati</taxon>
        <taxon>Pseudomonadota</taxon>
        <taxon>Gammaproteobacteria</taxon>
        <taxon>Enterobacterales</taxon>
        <taxon>Erwiniaceae</taxon>
        <taxon>Tatumella</taxon>
    </lineage>
</organism>
<dbReference type="GO" id="GO:0016740">
    <property type="term" value="F:transferase activity"/>
    <property type="evidence" value="ECO:0007669"/>
    <property type="project" value="UniProtKB-KW"/>
</dbReference>
<evidence type="ECO:0000256" key="3">
    <source>
        <dbReference type="ARBA" id="ARBA00018661"/>
    </source>
</evidence>
<proteinExistence type="inferred from homology"/>
<dbReference type="GO" id="GO:0097163">
    <property type="term" value="F:sulfur carrier activity"/>
    <property type="evidence" value="ECO:0007669"/>
    <property type="project" value="TreeGrafter"/>
</dbReference>
<protein>
    <recommendedName>
        <fullName evidence="3">Sulfurtransferase TusE</fullName>
    </recommendedName>
    <alternativeName>
        <fullName evidence="8">tRNA 2-thiouridine synthesizing protein E</fullName>
    </alternativeName>
</protein>
<gene>
    <name evidence="9" type="primary">tusE</name>
    <name evidence="9" type="ORF">GTPT_2686</name>
</gene>
<dbReference type="SUPFAM" id="SSF69721">
    <property type="entry name" value="DsrC, the gamma subunit of dissimilatory sulfite reductase"/>
    <property type="match status" value="1"/>
</dbReference>
<evidence type="ECO:0000313" key="9">
    <source>
        <dbReference type="EMBL" id="KFD18151.1"/>
    </source>
</evidence>
<keyword evidence="5 9" id="KW-0808">Transferase</keyword>
<dbReference type="GO" id="GO:0005737">
    <property type="term" value="C:cytoplasm"/>
    <property type="evidence" value="ECO:0007669"/>
    <property type="project" value="UniProtKB-SubCell"/>
</dbReference>
<evidence type="ECO:0000256" key="2">
    <source>
        <dbReference type="ARBA" id="ARBA00005718"/>
    </source>
</evidence>